<dbReference type="Proteomes" id="UP000008372">
    <property type="component" value="Unassembled WGS sequence"/>
</dbReference>
<dbReference type="PANTHER" id="PTHR11999">
    <property type="entry name" value="GROUP II PYRIDOXAL-5-PHOSPHATE DECARBOXYLASE"/>
    <property type="match status" value="1"/>
</dbReference>
<dbReference type="InterPro" id="IPR015424">
    <property type="entry name" value="PyrdxlP-dep_Trfase"/>
</dbReference>
<accession>A0ABQ0I3J2</accession>
<keyword evidence="3 5" id="KW-0663">Pyridoxal phosphate</keyword>
<dbReference type="InterPro" id="IPR002129">
    <property type="entry name" value="PyrdxlP-dep_de-COase"/>
</dbReference>
<gene>
    <name evidence="6" type="ORF">GAGA_1052</name>
</gene>
<comment type="similarity">
    <text evidence="2 5">Belongs to the group II decarboxylase family.</text>
</comment>
<evidence type="ECO:0000256" key="1">
    <source>
        <dbReference type="ARBA" id="ARBA00001933"/>
    </source>
</evidence>
<dbReference type="Pfam" id="PF00282">
    <property type="entry name" value="Pyridoxal_deC"/>
    <property type="match status" value="1"/>
</dbReference>
<dbReference type="EMBL" id="BAEK01000020">
    <property type="protein sequence ID" value="GAC03915.1"/>
    <property type="molecule type" value="Genomic_DNA"/>
</dbReference>
<evidence type="ECO:0000313" key="7">
    <source>
        <dbReference type="Proteomes" id="UP000008372"/>
    </source>
</evidence>
<name>A0ABQ0I3J2_9ALTE</name>
<keyword evidence="7" id="KW-1185">Reference proteome</keyword>
<keyword evidence="4 5" id="KW-0456">Lyase</keyword>
<evidence type="ECO:0000256" key="3">
    <source>
        <dbReference type="ARBA" id="ARBA00022898"/>
    </source>
</evidence>
<dbReference type="Gene3D" id="3.90.1150.10">
    <property type="entry name" value="Aspartate Aminotransferase, domain 1"/>
    <property type="match status" value="1"/>
</dbReference>
<dbReference type="PANTHER" id="PTHR11999:SF165">
    <property type="entry name" value="DECARBOXYLASE, PUTATIVE (AFU_ORTHOLOGUE AFUA_2G04980)-RELATED"/>
    <property type="match status" value="1"/>
</dbReference>
<reference evidence="6 7" key="1">
    <citation type="journal article" date="2014" name="Environ. Microbiol.">
        <title>Comparative genomics of the marine bacterial genus Glaciecola reveals the high degree of genomic diversity and genomic characteristic for cold adaptation.</title>
        <authorList>
            <person name="Qin Q.L."/>
            <person name="Xie B.B."/>
            <person name="Yu Y."/>
            <person name="Shu Y.L."/>
            <person name="Rong J.C."/>
            <person name="Zhang Y.J."/>
            <person name="Zhao D.L."/>
            <person name="Chen X.L."/>
            <person name="Zhang X.Y."/>
            <person name="Chen B."/>
            <person name="Zhou B.C."/>
            <person name="Zhang Y.Z."/>
        </authorList>
    </citation>
    <scope>NUCLEOTIDE SEQUENCE [LARGE SCALE GENOMIC DNA]</scope>
    <source>
        <strain evidence="6 7">NO2</strain>
    </source>
</reference>
<organism evidence="6 7">
    <name type="scientific">Paraglaciecola agarilytica NO2</name>
    <dbReference type="NCBI Taxonomy" id="1125747"/>
    <lineage>
        <taxon>Bacteria</taxon>
        <taxon>Pseudomonadati</taxon>
        <taxon>Pseudomonadota</taxon>
        <taxon>Gammaproteobacteria</taxon>
        <taxon>Alteromonadales</taxon>
        <taxon>Alteromonadaceae</taxon>
        <taxon>Paraglaciecola</taxon>
    </lineage>
</organism>
<proteinExistence type="inferred from homology"/>
<comment type="cofactor">
    <cofactor evidence="1 5">
        <name>pyridoxal 5'-phosphate</name>
        <dbReference type="ChEBI" id="CHEBI:597326"/>
    </cofactor>
</comment>
<dbReference type="Gene3D" id="3.40.640.10">
    <property type="entry name" value="Type I PLP-dependent aspartate aminotransferase-like (Major domain)"/>
    <property type="match status" value="1"/>
</dbReference>
<dbReference type="PRINTS" id="PR00800">
    <property type="entry name" value="YHDCRBOXLASE"/>
</dbReference>
<dbReference type="SUPFAM" id="SSF53383">
    <property type="entry name" value="PLP-dependent transferases"/>
    <property type="match status" value="1"/>
</dbReference>
<evidence type="ECO:0000256" key="5">
    <source>
        <dbReference type="RuleBase" id="RU000382"/>
    </source>
</evidence>
<protein>
    <submittedName>
        <fullName evidence="6">Glutamate decarboxylase-like PLP-dependent protein</fullName>
    </submittedName>
</protein>
<dbReference type="InterPro" id="IPR010977">
    <property type="entry name" value="Aromatic_deC"/>
</dbReference>
<comment type="caution">
    <text evidence="6">The sequence shown here is derived from an EMBL/GenBank/DDBJ whole genome shotgun (WGS) entry which is preliminary data.</text>
</comment>
<dbReference type="InterPro" id="IPR015421">
    <property type="entry name" value="PyrdxlP-dep_Trfase_major"/>
</dbReference>
<evidence type="ECO:0000256" key="2">
    <source>
        <dbReference type="ARBA" id="ARBA00009533"/>
    </source>
</evidence>
<evidence type="ECO:0000313" key="6">
    <source>
        <dbReference type="EMBL" id="GAC03915.1"/>
    </source>
</evidence>
<sequence length="455" mass="49513">MHYSSHTNQSILKALAEQFQAFHKTLGTRSVASANTNPVEVEFPEKGMTFDQLNRLISEQVRPHLSASNGGRYWGFVTGGANPIATYADWLVTTFNQNVSKGGDSIASEIEQQALHWLCELFILPKTFNGIFTTGATAANVLAAFTARQYAGHQQNIDVTQSGMTGLDVAIFSATPHASMVKSLGFAGFGQNSWQKIACNPQDESMDVSALDNALTHCKCASKVVIASAATVTGTDFDDIAAIAALCKKHQAWLHVDAAFGIFERLVNGESGKTRGIELADSITLDCHKWLNVPYDCGVFLTQHMDLLKQCCDVSAPYLVTPENTLSYMSMGIENSRRFRAFPVWATLLAYGKHGIANNINSNIRHAKQLAQWLHHSDKYQLLKPCELNVVLFKPNSEVVGISSGECMANLNASGQVLLTPGVWQGEPIIRAALSNWATTDEDVTQVISALDAIT</sequence>
<dbReference type="InterPro" id="IPR015422">
    <property type="entry name" value="PyrdxlP-dep_Trfase_small"/>
</dbReference>
<dbReference type="RefSeq" id="WP_008302741.1">
    <property type="nucleotide sequence ID" value="NZ_BAEK01000020.1"/>
</dbReference>
<evidence type="ECO:0000256" key="4">
    <source>
        <dbReference type="ARBA" id="ARBA00023239"/>
    </source>
</evidence>